<dbReference type="SMART" id="SM00100">
    <property type="entry name" value="cNMP"/>
    <property type="match status" value="1"/>
</dbReference>
<sequence>MAQLDRSLISELPAFASIEPEALDDILAQARPLRAQKGVALFEQGQKAEEFFLLLNGRLRVTRVTPLGQQVVVRFIGPGDLFGVAMAIDSPVYPAAATAVVDSVALVWPNAAWARLSSRHPALALNTMRTLGARLQDSQTRIVEMSTQQVEKRVAHAILRLANQAGRKTDEGILIDFPISRQDIAEMTGTTLHTVSRILSAWEEKGLVEGGRQRIVVRDPHGLVMLAEDKE</sequence>
<evidence type="ECO:0000259" key="4">
    <source>
        <dbReference type="PROSITE" id="PS50042"/>
    </source>
</evidence>
<keyword evidence="2" id="KW-0238">DNA-binding</keyword>
<organism evidence="6 7">
    <name type="scientific">Methylocella silvestris (strain DSM 15510 / CIP 108128 / LMG 27833 / NCIMB 13906 / BL2)</name>
    <dbReference type="NCBI Taxonomy" id="395965"/>
    <lineage>
        <taxon>Bacteria</taxon>
        <taxon>Pseudomonadati</taxon>
        <taxon>Pseudomonadota</taxon>
        <taxon>Alphaproteobacteria</taxon>
        <taxon>Hyphomicrobiales</taxon>
        <taxon>Beijerinckiaceae</taxon>
        <taxon>Methylocella</taxon>
    </lineage>
</organism>
<evidence type="ECO:0000259" key="5">
    <source>
        <dbReference type="PROSITE" id="PS51063"/>
    </source>
</evidence>
<dbReference type="SMART" id="SM00419">
    <property type="entry name" value="HTH_CRP"/>
    <property type="match status" value="1"/>
</dbReference>
<dbReference type="InterPro" id="IPR036390">
    <property type="entry name" value="WH_DNA-bd_sf"/>
</dbReference>
<evidence type="ECO:0000313" key="7">
    <source>
        <dbReference type="Proteomes" id="UP000002257"/>
    </source>
</evidence>
<dbReference type="GO" id="GO:0003700">
    <property type="term" value="F:DNA-binding transcription factor activity"/>
    <property type="evidence" value="ECO:0007669"/>
    <property type="project" value="TreeGrafter"/>
</dbReference>
<dbReference type="STRING" id="395965.Msil_1523"/>
<gene>
    <name evidence="6" type="ordered locus">Msil_1523</name>
</gene>
<keyword evidence="7" id="KW-1185">Reference proteome</keyword>
<keyword evidence="1" id="KW-0805">Transcription regulation</keyword>
<dbReference type="HOGENOM" id="CLU_075053_3_1_5"/>
<dbReference type="OrthoDB" id="3525895at2"/>
<dbReference type="CDD" id="cd00038">
    <property type="entry name" value="CAP_ED"/>
    <property type="match status" value="1"/>
</dbReference>
<dbReference type="Gene3D" id="1.10.10.10">
    <property type="entry name" value="Winged helix-like DNA-binding domain superfamily/Winged helix DNA-binding domain"/>
    <property type="match status" value="1"/>
</dbReference>
<dbReference type="Pfam" id="PF00027">
    <property type="entry name" value="cNMP_binding"/>
    <property type="match status" value="1"/>
</dbReference>
<evidence type="ECO:0000256" key="1">
    <source>
        <dbReference type="ARBA" id="ARBA00023015"/>
    </source>
</evidence>
<accession>B8EHZ1</accession>
<dbReference type="GO" id="GO:0005829">
    <property type="term" value="C:cytosol"/>
    <property type="evidence" value="ECO:0007669"/>
    <property type="project" value="TreeGrafter"/>
</dbReference>
<dbReference type="PRINTS" id="PR00034">
    <property type="entry name" value="HTHCRP"/>
</dbReference>
<keyword evidence="3" id="KW-0804">Transcription</keyword>
<name>B8EHZ1_METSB</name>
<dbReference type="InterPro" id="IPR018490">
    <property type="entry name" value="cNMP-bd_dom_sf"/>
</dbReference>
<dbReference type="PANTHER" id="PTHR24567">
    <property type="entry name" value="CRP FAMILY TRANSCRIPTIONAL REGULATORY PROTEIN"/>
    <property type="match status" value="1"/>
</dbReference>
<dbReference type="Pfam" id="PF13545">
    <property type="entry name" value="HTH_Crp_2"/>
    <property type="match status" value="1"/>
</dbReference>
<dbReference type="SUPFAM" id="SSF46785">
    <property type="entry name" value="Winged helix' DNA-binding domain"/>
    <property type="match status" value="1"/>
</dbReference>
<proteinExistence type="predicted"/>
<dbReference type="InterPro" id="IPR012318">
    <property type="entry name" value="HTH_CRP"/>
</dbReference>
<protein>
    <submittedName>
        <fullName evidence="6">Transcriptional regulator, Crp/Fnr family</fullName>
    </submittedName>
</protein>
<dbReference type="RefSeq" id="WP_012590543.1">
    <property type="nucleotide sequence ID" value="NC_011666.1"/>
</dbReference>
<dbReference type="InterPro" id="IPR050397">
    <property type="entry name" value="Env_Response_Regulators"/>
</dbReference>
<dbReference type="PROSITE" id="PS51063">
    <property type="entry name" value="HTH_CRP_2"/>
    <property type="match status" value="1"/>
</dbReference>
<dbReference type="SUPFAM" id="SSF51206">
    <property type="entry name" value="cAMP-binding domain-like"/>
    <property type="match status" value="1"/>
</dbReference>
<dbReference type="Gene3D" id="2.60.120.10">
    <property type="entry name" value="Jelly Rolls"/>
    <property type="match status" value="1"/>
</dbReference>
<evidence type="ECO:0000313" key="6">
    <source>
        <dbReference type="EMBL" id="ACK50473.1"/>
    </source>
</evidence>
<dbReference type="eggNOG" id="COG0664">
    <property type="taxonomic scope" value="Bacteria"/>
</dbReference>
<feature type="domain" description="HTH crp-type" evidence="5">
    <location>
        <begin position="148"/>
        <end position="221"/>
    </location>
</feature>
<evidence type="ECO:0000256" key="3">
    <source>
        <dbReference type="ARBA" id="ARBA00023163"/>
    </source>
</evidence>
<dbReference type="GO" id="GO:0003677">
    <property type="term" value="F:DNA binding"/>
    <property type="evidence" value="ECO:0007669"/>
    <property type="project" value="UniProtKB-KW"/>
</dbReference>
<dbReference type="CDD" id="cd00092">
    <property type="entry name" value="HTH_CRP"/>
    <property type="match status" value="1"/>
</dbReference>
<feature type="domain" description="Cyclic nucleotide-binding" evidence="4">
    <location>
        <begin position="14"/>
        <end position="108"/>
    </location>
</feature>
<dbReference type="KEGG" id="msl:Msil_1523"/>
<dbReference type="Proteomes" id="UP000002257">
    <property type="component" value="Chromosome"/>
</dbReference>
<dbReference type="InterPro" id="IPR000595">
    <property type="entry name" value="cNMP-bd_dom"/>
</dbReference>
<dbReference type="AlphaFoldDB" id="B8EHZ1"/>
<dbReference type="PANTHER" id="PTHR24567:SF28">
    <property type="entry name" value="LISTERIOLYSIN REGULATORY PROTEIN"/>
    <property type="match status" value="1"/>
</dbReference>
<reference evidence="6 7" key="1">
    <citation type="journal article" date="2010" name="J. Bacteriol.">
        <title>Complete genome sequence of the aerobic facultative methanotroph Methylocella silvestris BL2.</title>
        <authorList>
            <person name="Chen Y."/>
            <person name="Crombie A."/>
            <person name="Rahman M.T."/>
            <person name="Dedysh S.N."/>
            <person name="Liesack W."/>
            <person name="Stott M.B."/>
            <person name="Alam M."/>
            <person name="Theisen A.R."/>
            <person name="Murrell J.C."/>
            <person name="Dunfield P.F."/>
        </authorList>
    </citation>
    <scope>NUCLEOTIDE SEQUENCE [LARGE SCALE GENOMIC DNA]</scope>
    <source>
        <strain evidence="7">DSM 15510 / CIP 108128 / LMG 27833 / NCIMB 13906 / BL2</strain>
    </source>
</reference>
<dbReference type="EMBL" id="CP001280">
    <property type="protein sequence ID" value="ACK50473.1"/>
    <property type="molecule type" value="Genomic_DNA"/>
</dbReference>
<dbReference type="InterPro" id="IPR014710">
    <property type="entry name" value="RmlC-like_jellyroll"/>
</dbReference>
<dbReference type="InterPro" id="IPR036388">
    <property type="entry name" value="WH-like_DNA-bd_sf"/>
</dbReference>
<evidence type="ECO:0000256" key="2">
    <source>
        <dbReference type="ARBA" id="ARBA00023125"/>
    </source>
</evidence>
<dbReference type="PROSITE" id="PS50042">
    <property type="entry name" value="CNMP_BINDING_3"/>
    <property type="match status" value="1"/>
</dbReference>